<evidence type="ECO:0000313" key="2">
    <source>
        <dbReference type="Proteomes" id="UP001311915"/>
    </source>
</evidence>
<organism evidence="1 2">
    <name type="scientific">Solanum pinnatisectum</name>
    <name type="common">tansyleaf nightshade</name>
    <dbReference type="NCBI Taxonomy" id="50273"/>
    <lineage>
        <taxon>Eukaryota</taxon>
        <taxon>Viridiplantae</taxon>
        <taxon>Streptophyta</taxon>
        <taxon>Embryophyta</taxon>
        <taxon>Tracheophyta</taxon>
        <taxon>Spermatophyta</taxon>
        <taxon>Magnoliopsida</taxon>
        <taxon>eudicotyledons</taxon>
        <taxon>Gunneridae</taxon>
        <taxon>Pentapetalae</taxon>
        <taxon>asterids</taxon>
        <taxon>lamiids</taxon>
        <taxon>Solanales</taxon>
        <taxon>Solanaceae</taxon>
        <taxon>Solanoideae</taxon>
        <taxon>Solaneae</taxon>
        <taxon>Solanum</taxon>
    </lineage>
</organism>
<evidence type="ECO:0000313" key="1">
    <source>
        <dbReference type="EMBL" id="KAK4707390.1"/>
    </source>
</evidence>
<proteinExistence type="predicted"/>
<comment type="caution">
    <text evidence="1">The sequence shown here is derived from an EMBL/GenBank/DDBJ whole genome shotgun (WGS) entry which is preliminary data.</text>
</comment>
<name>A0AAV9K4A8_9SOLN</name>
<reference evidence="1 2" key="1">
    <citation type="submission" date="2023-10" db="EMBL/GenBank/DDBJ databases">
        <title>Genome-Wide Identification Analysis in wild type Solanum Pinnatisectum Reveals Some Genes Defensing Phytophthora Infestans.</title>
        <authorList>
            <person name="Sun C."/>
        </authorList>
    </citation>
    <scope>NUCLEOTIDE SEQUENCE [LARGE SCALE GENOMIC DNA]</scope>
    <source>
        <strain evidence="1">LQN</strain>
        <tissue evidence="1">Leaf</tissue>
    </source>
</reference>
<evidence type="ECO:0008006" key="3">
    <source>
        <dbReference type="Google" id="ProtNLM"/>
    </source>
</evidence>
<keyword evidence="2" id="KW-1185">Reference proteome</keyword>
<dbReference type="Proteomes" id="UP001311915">
    <property type="component" value="Unassembled WGS sequence"/>
</dbReference>
<dbReference type="AlphaFoldDB" id="A0AAV9K4A8"/>
<sequence length="82" mass="9709">MDADGSDIHLTEDEKQRIYKPWSYSVIIKIFGRKLSHIYLKQRLVAIWKVSEKIILIDLGHNCYIVEFLKEEKLHKTLQQGP</sequence>
<accession>A0AAV9K4A8</accession>
<protein>
    <recommendedName>
        <fullName evidence="3">DUF4283 domain-containing protein</fullName>
    </recommendedName>
</protein>
<dbReference type="EMBL" id="JAWPEI010000016">
    <property type="protein sequence ID" value="KAK4707390.1"/>
    <property type="molecule type" value="Genomic_DNA"/>
</dbReference>
<gene>
    <name evidence="1" type="ORF">R3W88_033036</name>
</gene>